<accession>A0A6J4RPZ9</accession>
<name>A0A6J4RPZ9_9BACT</name>
<proteinExistence type="predicted"/>
<reference evidence="1" key="1">
    <citation type="submission" date="2020-02" db="EMBL/GenBank/DDBJ databases">
        <authorList>
            <person name="Meier V. D."/>
        </authorList>
    </citation>
    <scope>NUCLEOTIDE SEQUENCE</scope>
    <source>
        <strain evidence="1">AVDCRST_MAG96</strain>
    </source>
</reference>
<evidence type="ECO:0000313" key="1">
    <source>
        <dbReference type="EMBL" id="CAA9476371.1"/>
    </source>
</evidence>
<sequence>MFRFCKQLRQRQSWYFDSIKACTSTFSRIQLQSQLQMSPTLQLNN</sequence>
<dbReference type="EMBL" id="CADCVN010000281">
    <property type="protein sequence ID" value="CAA9476371.1"/>
    <property type="molecule type" value="Genomic_DNA"/>
</dbReference>
<dbReference type="AlphaFoldDB" id="A0A6J4RPZ9"/>
<gene>
    <name evidence="1" type="ORF">AVDCRST_MAG96-740</name>
</gene>
<protein>
    <submittedName>
        <fullName evidence="1">Uncharacterized protein</fullName>
    </submittedName>
</protein>
<organism evidence="1">
    <name type="scientific">uncultured Segetibacter sp</name>
    <dbReference type="NCBI Taxonomy" id="481133"/>
    <lineage>
        <taxon>Bacteria</taxon>
        <taxon>Pseudomonadati</taxon>
        <taxon>Bacteroidota</taxon>
        <taxon>Chitinophagia</taxon>
        <taxon>Chitinophagales</taxon>
        <taxon>Chitinophagaceae</taxon>
        <taxon>Segetibacter</taxon>
        <taxon>environmental samples</taxon>
    </lineage>
</organism>